<feature type="chain" id="PRO_5041965868" evidence="1">
    <location>
        <begin position="28"/>
        <end position="111"/>
    </location>
</feature>
<dbReference type="AlphaFoldDB" id="A0AAD8IEC0"/>
<reference evidence="2" key="2">
    <citation type="submission" date="2023-05" db="EMBL/GenBank/DDBJ databases">
        <authorList>
            <person name="Schelkunov M.I."/>
        </authorList>
    </citation>
    <scope>NUCLEOTIDE SEQUENCE</scope>
    <source>
        <strain evidence="2">Hsosn_3</strain>
        <tissue evidence="2">Leaf</tissue>
    </source>
</reference>
<dbReference type="Proteomes" id="UP001237642">
    <property type="component" value="Unassembled WGS sequence"/>
</dbReference>
<reference evidence="2" key="1">
    <citation type="submission" date="2023-02" db="EMBL/GenBank/DDBJ databases">
        <title>Genome of toxic invasive species Heracleum sosnowskyi carries increased number of genes despite the absence of recent whole-genome duplications.</title>
        <authorList>
            <person name="Schelkunov M."/>
            <person name="Shtratnikova V."/>
            <person name="Makarenko M."/>
            <person name="Klepikova A."/>
            <person name="Omelchenko D."/>
            <person name="Novikova G."/>
            <person name="Obukhova E."/>
            <person name="Bogdanov V."/>
            <person name="Penin A."/>
            <person name="Logacheva M."/>
        </authorList>
    </citation>
    <scope>NUCLEOTIDE SEQUENCE</scope>
    <source>
        <strain evidence="2">Hsosn_3</strain>
        <tissue evidence="2">Leaf</tissue>
    </source>
</reference>
<keyword evidence="3" id="KW-1185">Reference proteome</keyword>
<gene>
    <name evidence="2" type="ORF">POM88_021353</name>
</gene>
<dbReference type="EMBL" id="JAUIZM010000005">
    <property type="protein sequence ID" value="KAK1383618.1"/>
    <property type="molecule type" value="Genomic_DNA"/>
</dbReference>
<evidence type="ECO:0000256" key="1">
    <source>
        <dbReference type="SAM" id="SignalP"/>
    </source>
</evidence>
<comment type="caution">
    <text evidence="2">The sequence shown here is derived from an EMBL/GenBank/DDBJ whole genome shotgun (WGS) entry which is preliminary data.</text>
</comment>
<evidence type="ECO:0000313" key="3">
    <source>
        <dbReference type="Proteomes" id="UP001237642"/>
    </source>
</evidence>
<organism evidence="2 3">
    <name type="scientific">Heracleum sosnowskyi</name>
    <dbReference type="NCBI Taxonomy" id="360622"/>
    <lineage>
        <taxon>Eukaryota</taxon>
        <taxon>Viridiplantae</taxon>
        <taxon>Streptophyta</taxon>
        <taxon>Embryophyta</taxon>
        <taxon>Tracheophyta</taxon>
        <taxon>Spermatophyta</taxon>
        <taxon>Magnoliopsida</taxon>
        <taxon>eudicotyledons</taxon>
        <taxon>Gunneridae</taxon>
        <taxon>Pentapetalae</taxon>
        <taxon>asterids</taxon>
        <taxon>campanulids</taxon>
        <taxon>Apiales</taxon>
        <taxon>Apiaceae</taxon>
        <taxon>Apioideae</taxon>
        <taxon>apioid superclade</taxon>
        <taxon>Tordylieae</taxon>
        <taxon>Tordyliinae</taxon>
        <taxon>Heracleum</taxon>
    </lineage>
</organism>
<sequence length="111" mass="11847">MAMATKFFAFLLFALIAISMLQTMVEASSEYHLDRSARINVQGGAAGHSTTNHACSSARNAAGSACVFPLVSMVTKLYALATTTGRPNKEDQNALDLTTFNLLPADGSFHF</sequence>
<keyword evidence="1" id="KW-0732">Signal</keyword>
<feature type="signal peptide" evidence="1">
    <location>
        <begin position="1"/>
        <end position="27"/>
    </location>
</feature>
<evidence type="ECO:0000313" key="2">
    <source>
        <dbReference type="EMBL" id="KAK1383618.1"/>
    </source>
</evidence>
<accession>A0AAD8IEC0</accession>
<name>A0AAD8IEC0_9APIA</name>
<proteinExistence type="predicted"/>
<protein>
    <submittedName>
        <fullName evidence="2">Gibberellin-regulated protein 5</fullName>
    </submittedName>
</protein>